<dbReference type="Gene3D" id="3.40.50.300">
    <property type="entry name" value="P-loop containing nucleotide triphosphate hydrolases"/>
    <property type="match status" value="1"/>
</dbReference>
<feature type="compositionally biased region" description="Polar residues" evidence="2">
    <location>
        <begin position="40"/>
        <end position="73"/>
    </location>
</feature>
<keyword evidence="4" id="KW-1185">Reference proteome</keyword>
<dbReference type="SMART" id="SM00174">
    <property type="entry name" value="RHO"/>
    <property type="match status" value="1"/>
</dbReference>
<reference evidence="3" key="1">
    <citation type="submission" date="2020-06" db="EMBL/GenBank/DDBJ databases">
        <authorList>
            <person name="Onetto C."/>
        </authorList>
    </citation>
    <scope>NUCLEOTIDE SEQUENCE</scope>
</reference>
<evidence type="ECO:0000256" key="1">
    <source>
        <dbReference type="ARBA" id="ARBA00022741"/>
    </source>
</evidence>
<gene>
    <name evidence="3" type="ORF">AWRI4233_LOCUS1307</name>
</gene>
<dbReference type="SUPFAM" id="SSF52540">
    <property type="entry name" value="P-loop containing nucleoside triphosphate hydrolases"/>
    <property type="match status" value="1"/>
</dbReference>
<evidence type="ECO:0008006" key="5">
    <source>
        <dbReference type="Google" id="ProtNLM"/>
    </source>
</evidence>
<feature type="region of interest" description="Disordered" evidence="2">
    <location>
        <begin position="1"/>
        <end position="112"/>
    </location>
</feature>
<dbReference type="InterPro" id="IPR027417">
    <property type="entry name" value="P-loop_NTPase"/>
</dbReference>
<comment type="caution">
    <text evidence="3">The sequence shown here is derived from an EMBL/GenBank/DDBJ whole genome shotgun (WGS) entry which is preliminary data.</text>
</comment>
<dbReference type="Proteomes" id="UP000714618">
    <property type="component" value="Unassembled WGS sequence"/>
</dbReference>
<organism evidence="3 4">
    <name type="scientific">Aureobasidium mustum</name>
    <dbReference type="NCBI Taxonomy" id="2773714"/>
    <lineage>
        <taxon>Eukaryota</taxon>
        <taxon>Fungi</taxon>
        <taxon>Dikarya</taxon>
        <taxon>Ascomycota</taxon>
        <taxon>Pezizomycotina</taxon>
        <taxon>Dothideomycetes</taxon>
        <taxon>Dothideomycetidae</taxon>
        <taxon>Dothideales</taxon>
        <taxon>Saccotheciaceae</taxon>
        <taxon>Aureobasidium</taxon>
    </lineage>
</organism>
<dbReference type="InterPro" id="IPR001806">
    <property type="entry name" value="Small_GTPase"/>
</dbReference>
<evidence type="ECO:0000313" key="3">
    <source>
        <dbReference type="EMBL" id="CAD0087281.1"/>
    </source>
</evidence>
<evidence type="ECO:0000256" key="2">
    <source>
        <dbReference type="SAM" id="MobiDB-lite"/>
    </source>
</evidence>
<dbReference type="EMBL" id="CAIJEO010000002">
    <property type="protein sequence ID" value="CAD0087281.1"/>
    <property type="molecule type" value="Genomic_DNA"/>
</dbReference>
<dbReference type="GO" id="GO:0003924">
    <property type="term" value="F:GTPase activity"/>
    <property type="evidence" value="ECO:0007669"/>
    <property type="project" value="InterPro"/>
</dbReference>
<accession>A0A9N8JKI4</accession>
<dbReference type="AlphaFoldDB" id="A0A9N8JKI4"/>
<protein>
    <recommendedName>
        <fullName evidence="5">Small GTPase</fullName>
    </recommendedName>
</protein>
<feature type="compositionally biased region" description="Low complexity" evidence="2">
    <location>
        <begin position="102"/>
        <end position="112"/>
    </location>
</feature>
<name>A0A9N8JKI4_9PEZI</name>
<evidence type="ECO:0000313" key="4">
    <source>
        <dbReference type="Proteomes" id="UP000714618"/>
    </source>
</evidence>
<dbReference type="Pfam" id="PF00071">
    <property type="entry name" value="Ras"/>
    <property type="match status" value="1"/>
</dbReference>
<proteinExistence type="predicted"/>
<sequence>MDYSEPVPQASPSHDPALEDASMHTVTASSVNALPHIHNHNISDSADSTRRPQTSYSDTGFTSHYQSQDNTPDAQHHEDPMQQYPSRPSSRLNRQNSDYSDQNAQRQQAQKNASVVIKVGMVGDAQIGKTSLMVNIRNTEITFSIWDLGGQREFVNMLPLVCNDAVAILFMFDLTRKSTLNSIKEWYRQGRGFNKTAIPFLVGTKYDHFVNFPREEQEEISMQRFAKAMKASLIFSSTSHSINVQKIVLSKAFDLRCTIPEIEHVGEPLLLYQHVGESRP</sequence>
<keyword evidence="1" id="KW-0547">Nucleotide-binding</keyword>
<dbReference type="PANTHER" id="PTHR47978">
    <property type="match status" value="1"/>
</dbReference>
<dbReference type="OrthoDB" id="6585768at2759"/>
<dbReference type="SMART" id="SM00175">
    <property type="entry name" value="RAB"/>
    <property type="match status" value="1"/>
</dbReference>
<dbReference type="GO" id="GO:0005525">
    <property type="term" value="F:GTP binding"/>
    <property type="evidence" value="ECO:0007669"/>
    <property type="project" value="InterPro"/>
</dbReference>
<feature type="compositionally biased region" description="Polar residues" evidence="2">
    <location>
        <begin position="83"/>
        <end position="101"/>
    </location>
</feature>